<evidence type="ECO:0008006" key="5">
    <source>
        <dbReference type="Google" id="ProtNLM"/>
    </source>
</evidence>
<keyword evidence="2" id="KW-0812">Transmembrane</keyword>
<reference evidence="3 4" key="1">
    <citation type="submission" date="2018-12" db="EMBL/GenBank/DDBJ databases">
        <title>Sequencing of bacterial isolates from soil warming experiment in Harvard Forest, Massachusetts, USA.</title>
        <authorList>
            <person name="Deangelis K."/>
        </authorList>
    </citation>
    <scope>NUCLEOTIDE SEQUENCE [LARGE SCALE GENOMIC DNA]</scope>
    <source>
        <strain evidence="3 4">EB153</strain>
    </source>
</reference>
<dbReference type="PANTHER" id="PTHR36109">
    <property type="entry name" value="MEMBRANE PROTEIN-RELATED"/>
    <property type="match status" value="1"/>
</dbReference>
<dbReference type="Proteomes" id="UP000269669">
    <property type="component" value="Unassembled WGS sequence"/>
</dbReference>
<feature type="region of interest" description="Disordered" evidence="1">
    <location>
        <begin position="163"/>
        <end position="187"/>
    </location>
</feature>
<dbReference type="RefSeq" id="WP_125484788.1">
    <property type="nucleotide sequence ID" value="NZ_RSDW01000001.1"/>
</dbReference>
<keyword evidence="2" id="KW-0472">Membrane</keyword>
<proteinExistence type="predicted"/>
<evidence type="ECO:0000313" key="4">
    <source>
        <dbReference type="Proteomes" id="UP000269669"/>
    </source>
</evidence>
<gene>
    <name evidence="3" type="ORF">EDE15_1645</name>
</gene>
<keyword evidence="4" id="KW-1185">Reference proteome</keyword>
<evidence type="ECO:0000256" key="2">
    <source>
        <dbReference type="SAM" id="Phobius"/>
    </source>
</evidence>
<sequence length="187" mass="18617">MSSKNTAVFGIYPTSAAAERAVDRLLALGFTNSSVSVLLQDDASTRDFAHEKNTKAPEGTATGVATGGVIGGTLGLLAGIGALAIPGIGPLIAAGPIMATLAGLGVGSTVGGLVGALVGMGIPEYEAKRYEGRVKNGGTLLSVHCDTLGQISTAKDVLKATGADDVSSTSEAPASQEVRETAVYTRA</sequence>
<comment type="caution">
    <text evidence="3">The sequence shown here is derived from an EMBL/GenBank/DDBJ whole genome shotgun (WGS) entry which is preliminary data.</text>
</comment>
<protein>
    <recommendedName>
        <fullName evidence="5">Heat induced stress protein YflT</fullName>
    </recommendedName>
</protein>
<dbReference type="EMBL" id="RSDW01000001">
    <property type="protein sequence ID" value="RSL16136.1"/>
    <property type="molecule type" value="Genomic_DNA"/>
</dbReference>
<keyword evidence="2" id="KW-1133">Transmembrane helix</keyword>
<dbReference type="InterPro" id="IPR052948">
    <property type="entry name" value="Low_temp-induced_all0457"/>
</dbReference>
<dbReference type="PANTHER" id="PTHR36109:SF2">
    <property type="entry name" value="MEMBRANE PROTEIN"/>
    <property type="match status" value="1"/>
</dbReference>
<evidence type="ECO:0000256" key="1">
    <source>
        <dbReference type="SAM" id="MobiDB-lite"/>
    </source>
</evidence>
<evidence type="ECO:0000313" key="3">
    <source>
        <dbReference type="EMBL" id="RSL16136.1"/>
    </source>
</evidence>
<organism evidence="3 4">
    <name type="scientific">Edaphobacter aggregans</name>
    <dbReference type="NCBI Taxonomy" id="570835"/>
    <lineage>
        <taxon>Bacteria</taxon>
        <taxon>Pseudomonadati</taxon>
        <taxon>Acidobacteriota</taxon>
        <taxon>Terriglobia</taxon>
        <taxon>Terriglobales</taxon>
        <taxon>Acidobacteriaceae</taxon>
        <taxon>Edaphobacter</taxon>
    </lineage>
</organism>
<feature type="transmembrane region" description="Helical" evidence="2">
    <location>
        <begin position="61"/>
        <end position="85"/>
    </location>
</feature>
<dbReference type="OrthoDB" id="283502at2"/>
<name>A0A3R9NXN0_9BACT</name>
<dbReference type="AlphaFoldDB" id="A0A3R9NXN0"/>
<accession>A0A3R9NXN0</accession>
<feature type="transmembrane region" description="Helical" evidence="2">
    <location>
        <begin position="97"/>
        <end position="119"/>
    </location>
</feature>